<dbReference type="InterPro" id="IPR035437">
    <property type="entry name" value="SNase_OB-fold_sf"/>
</dbReference>
<dbReference type="SUPFAM" id="SSF50199">
    <property type="entry name" value="Staphylococcal nuclease"/>
    <property type="match status" value="1"/>
</dbReference>
<dbReference type="SMART" id="SM00318">
    <property type="entry name" value="SNc"/>
    <property type="match status" value="1"/>
</dbReference>
<evidence type="ECO:0000259" key="2">
    <source>
        <dbReference type="PROSITE" id="PS50830"/>
    </source>
</evidence>
<evidence type="ECO:0000256" key="1">
    <source>
        <dbReference type="SAM" id="SignalP"/>
    </source>
</evidence>
<gene>
    <name evidence="3" type="ORF">PUV54_07985</name>
</gene>
<protein>
    <submittedName>
        <fullName evidence="3">Thermonuclease family protein</fullName>
    </submittedName>
</protein>
<dbReference type="KEGG" id="hfl:PUV54_07985"/>
<dbReference type="PROSITE" id="PS50830">
    <property type="entry name" value="TNASE_3"/>
    <property type="match status" value="1"/>
</dbReference>
<dbReference type="AlphaFoldDB" id="A0AAE9ZLU9"/>
<reference evidence="3" key="1">
    <citation type="submission" date="2023-02" db="EMBL/GenBank/DDBJ databases">
        <title>Genome sequence of Hyphococcus flavus.</title>
        <authorList>
            <person name="Rong J.-C."/>
            <person name="Zhao Q."/>
            <person name="Yi M."/>
            <person name="Wu J.-Y."/>
        </authorList>
    </citation>
    <scope>NUCLEOTIDE SEQUENCE</scope>
    <source>
        <strain evidence="3">MCCC 1K03223</strain>
    </source>
</reference>
<evidence type="ECO:0000313" key="4">
    <source>
        <dbReference type="Proteomes" id="UP001214043"/>
    </source>
</evidence>
<evidence type="ECO:0000313" key="3">
    <source>
        <dbReference type="EMBL" id="WDI33135.1"/>
    </source>
</evidence>
<accession>A0AAE9ZLU9</accession>
<dbReference type="InterPro" id="IPR016071">
    <property type="entry name" value="Staphylococal_nuclease_OB-fold"/>
</dbReference>
<feature type="domain" description="TNase-like" evidence="2">
    <location>
        <begin position="28"/>
        <end position="132"/>
    </location>
</feature>
<dbReference type="EMBL" id="CP118166">
    <property type="protein sequence ID" value="WDI33135.1"/>
    <property type="molecule type" value="Genomic_DNA"/>
</dbReference>
<keyword evidence="4" id="KW-1185">Reference proteome</keyword>
<proteinExistence type="predicted"/>
<dbReference type="Proteomes" id="UP001214043">
    <property type="component" value="Chromosome"/>
</dbReference>
<dbReference type="RefSeq" id="WP_274495099.1">
    <property type="nucleotide sequence ID" value="NZ_CP118166.1"/>
</dbReference>
<organism evidence="3 4">
    <name type="scientific">Hyphococcus flavus</name>
    <dbReference type="NCBI Taxonomy" id="1866326"/>
    <lineage>
        <taxon>Bacteria</taxon>
        <taxon>Pseudomonadati</taxon>
        <taxon>Pseudomonadota</taxon>
        <taxon>Alphaproteobacteria</taxon>
        <taxon>Parvularculales</taxon>
        <taxon>Parvularculaceae</taxon>
        <taxon>Hyphococcus</taxon>
    </lineage>
</organism>
<keyword evidence="1" id="KW-0732">Signal</keyword>
<feature type="chain" id="PRO_5041935982" evidence="1">
    <location>
        <begin position="19"/>
        <end position="141"/>
    </location>
</feature>
<name>A0AAE9ZLU9_9PROT</name>
<sequence>MFRTLLILLFMGATPVHSAGFSGPAFDGHALGSVERVIDGDTIKMRVAIWLDQEITVAVRVAGIDAPELFRPRCDAERTLALEAKVFAEDFLKNGEAELTDIEQGKYAGRVVANINAAGGDLGAALVSAGLASSGGKGNWC</sequence>
<dbReference type="Gene3D" id="2.40.50.90">
    <property type="match status" value="1"/>
</dbReference>
<dbReference type="Pfam" id="PF00565">
    <property type="entry name" value="SNase"/>
    <property type="match status" value="1"/>
</dbReference>
<feature type="signal peptide" evidence="1">
    <location>
        <begin position="1"/>
        <end position="18"/>
    </location>
</feature>